<comment type="caution">
    <text evidence="1">The sequence shown here is derived from an EMBL/GenBank/DDBJ whole genome shotgun (WGS) entry which is preliminary data.</text>
</comment>
<organism evidence="1">
    <name type="scientific">candidate division WOR-3 bacterium</name>
    <dbReference type="NCBI Taxonomy" id="2052148"/>
    <lineage>
        <taxon>Bacteria</taxon>
        <taxon>Bacteria division WOR-3</taxon>
    </lineage>
</organism>
<protein>
    <submittedName>
        <fullName evidence="1">Uncharacterized protein</fullName>
    </submittedName>
</protein>
<dbReference type="EMBL" id="DSBX01000255">
    <property type="protein sequence ID" value="HDQ99965.1"/>
    <property type="molecule type" value="Genomic_DNA"/>
</dbReference>
<reference evidence="1" key="1">
    <citation type="journal article" date="2020" name="mSystems">
        <title>Genome- and Community-Level Interaction Insights into Carbon Utilization and Element Cycling Functions of Hydrothermarchaeota in Hydrothermal Sediment.</title>
        <authorList>
            <person name="Zhou Z."/>
            <person name="Liu Y."/>
            <person name="Xu W."/>
            <person name="Pan J."/>
            <person name="Luo Z.H."/>
            <person name="Li M."/>
        </authorList>
    </citation>
    <scope>NUCLEOTIDE SEQUENCE [LARGE SCALE GENOMIC DNA]</scope>
    <source>
        <strain evidence="1">SpSt-1182</strain>
    </source>
</reference>
<sequence length="152" mass="16877">MTFEAAVRATPEIRNGYYPGLRALKGEHRTKVTRKTTQCSWRGSVDMDADLAARYPNDARWDYAIGFGYQSRQDGVAFVEVHHASSSEVETVIRKKDWLTGWVARSAPSLRGMAPGGFHWVSTDGVHIPQGSRQRRRLALSGITVGSMARIG</sequence>
<name>A0A7V0XFT0_UNCW3</name>
<dbReference type="AlphaFoldDB" id="A0A7V0XFT0"/>
<dbReference type="Proteomes" id="UP000885672">
    <property type="component" value="Unassembled WGS sequence"/>
</dbReference>
<accession>A0A7V0XFT0</accession>
<proteinExistence type="predicted"/>
<gene>
    <name evidence="1" type="ORF">ENN51_06755</name>
</gene>
<evidence type="ECO:0000313" key="1">
    <source>
        <dbReference type="EMBL" id="HDQ99965.1"/>
    </source>
</evidence>